<proteinExistence type="predicted"/>
<accession>A0A9N9ACU6</accession>
<sequence>MTKEEGTLPLQVCANVGSAVNNAPSVAEFFLCPGLLSVHGSCSWRMPIDVPEFKLIQKPLGVKVTIILGCLSRNWCQQFQVLNRCYHTKVPIRSVINENFY</sequence>
<dbReference type="Proteomes" id="UP000789342">
    <property type="component" value="Unassembled WGS sequence"/>
</dbReference>
<reference evidence="1" key="1">
    <citation type="submission" date="2021-06" db="EMBL/GenBank/DDBJ databases">
        <authorList>
            <person name="Kallberg Y."/>
            <person name="Tangrot J."/>
            <person name="Rosling A."/>
        </authorList>
    </citation>
    <scope>NUCLEOTIDE SEQUENCE</scope>
    <source>
        <strain evidence="1">CL551</strain>
    </source>
</reference>
<organism evidence="1 2">
    <name type="scientific">Acaulospora morrowiae</name>
    <dbReference type="NCBI Taxonomy" id="94023"/>
    <lineage>
        <taxon>Eukaryota</taxon>
        <taxon>Fungi</taxon>
        <taxon>Fungi incertae sedis</taxon>
        <taxon>Mucoromycota</taxon>
        <taxon>Glomeromycotina</taxon>
        <taxon>Glomeromycetes</taxon>
        <taxon>Diversisporales</taxon>
        <taxon>Acaulosporaceae</taxon>
        <taxon>Acaulospora</taxon>
    </lineage>
</organism>
<protein>
    <submittedName>
        <fullName evidence="1">5971_t:CDS:1</fullName>
    </submittedName>
</protein>
<evidence type="ECO:0000313" key="2">
    <source>
        <dbReference type="Proteomes" id="UP000789342"/>
    </source>
</evidence>
<gene>
    <name evidence="1" type="ORF">AMORRO_LOCUS4434</name>
</gene>
<evidence type="ECO:0000313" key="1">
    <source>
        <dbReference type="EMBL" id="CAG8525845.1"/>
    </source>
</evidence>
<keyword evidence="2" id="KW-1185">Reference proteome</keyword>
<comment type="caution">
    <text evidence="1">The sequence shown here is derived from an EMBL/GenBank/DDBJ whole genome shotgun (WGS) entry which is preliminary data.</text>
</comment>
<dbReference type="EMBL" id="CAJVPV010002427">
    <property type="protein sequence ID" value="CAG8525845.1"/>
    <property type="molecule type" value="Genomic_DNA"/>
</dbReference>
<dbReference type="AlphaFoldDB" id="A0A9N9ACU6"/>
<name>A0A9N9ACU6_9GLOM</name>